<dbReference type="Proteomes" id="UP000501690">
    <property type="component" value="Linkage Group LG7"/>
</dbReference>
<dbReference type="AlphaFoldDB" id="A0A4D6MI35"/>
<accession>A0A4D6MI35</accession>
<sequence length="286" mass="31382">MPQPQPPPPTPAVTTPPSAILLRASHHLLAQHLWHQPPTTPRATVFYTVPSPSITLPPPLRAPRNSSDHQPVHHTKPHRLRSRVAGTTTALVCLHHASSSPFGHAARTSIDVTGLFNISGSTCTNTSASSRVICLTPCQNRSSSSRIEPPPLHQAQHFHGSATIEVMEATASSPWKPPRVCHEPRRKNPKWPSKEKIVWRIPIRIKLINTHTGHTRQPEPQLKGSSCSSAIPSHNSRDAISSHNSRNTTCLTLIPSHNSRDTFRATTQGTPATSPLKHYQKPCRTP</sequence>
<feature type="region of interest" description="Disordered" evidence="1">
    <location>
        <begin position="261"/>
        <end position="286"/>
    </location>
</feature>
<feature type="region of interest" description="Disordered" evidence="1">
    <location>
        <begin position="171"/>
        <end position="191"/>
    </location>
</feature>
<evidence type="ECO:0000256" key="1">
    <source>
        <dbReference type="SAM" id="MobiDB-lite"/>
    </source>
</evidence>
<feature type="compositionally biased region" description="Basic residues" evidence="1">
    <location>
        <begin position="72"/>
        <end position="81"/>
    </location>
</feature>
<feature type="compositionally biased region" description="Polar residues" evidence="1">
    <location>
        <begin position="223"/>
        <end position="244"/>
    </location>
</feature>
<feature type="region of interest" description="Disordered" evidence="1">
    <location>
        <begin position="56"/>
        <end position="81"/>
    </location>
</feature>
<dbReference type="EMBL" id="CP039351">
    <property type="protein sequence ID" value="QCE00444.1"/>
    <property type="molecule type" value="Genomic_DNA"/>
</dbReference>
<feature type="region of interest" description="Disordered" evidence="1">
    <location>
        <begin position="210"/>
        <end position="244"/>
    </location>
</feature>
<evidence type="ECO:0000313" key="2">
    <source>
        <dbReference type="EMBL" id="QCE00444.1"/>
    </source>
</evidence>
<name>A0A4D6MI35_VIGUN</name>
<protein>
    <submittedName>
        <fullName evidence="2">Uncharacterized protein</fullName>
    </submittedName>
</protein>
<proteinExistence type="predicted"/>
<gene>
    <name evidence="2" type="ORF">DEO72_LG7g1734</name>
</gene>
<reference evidence="2 3" key="1">
    <citation type="submission" date="2019-04" db="EMBL/GenBank/DDBJ databases">
        <title>An improved genome assembly and genetic linkage map for asparagus bean, Vigna unguiculata ssp. sesquipedialis.</title>
        <authorList>
            <person name="Xia Q."/>
            <person name="Zhang R."/>
            <person name="Dong Y."/>
        </authorList>
    </citation>
    <scope>NUCLEOTIDE SEQUENCE [LARGE SCALE GENOMIC DNA]</scope>
    <source>
        <tissue evidence="2">Leaf</tissue>
    </source>
</reference>
<feature type="compositionally biased region" description="Polar residues" evidence="1">
    <location>
        <begin position="264"/>
        <end position="273"/>
    </location>
</feature>
<keyword evidence="3" id="KW-1185">Reference proteome</keyword>
<evidence type="ECO:0000313" key="3">
    <source>
        <dbReference type="Proteomes" id="UP000501690"/>
    </source>
</evidence>
<organism evidence="2 3">
    <name type="scientific">Vigna unguiculata</name>
    <name type="common">Cowpea</name>
    <dbReference type="NCBI Taxonomy" id="3917"/>
    <lineage>
        <taxon>Eukaryota</taxon>
        <taxon>Viridiplantae</taxon>
        <taxon>Streptophyta</taxon>
        <taxon>Embryophyta</taxon>
        <taxon>Tracheophyta</taxon>
        <taxon>Spermatophyta</taxon>
        <taxon>Magnoliopsida</taxon>
        <taxon>eudicotyledons</taxon>
        <taxon>Gunneridae</taxon>
        <taxon>Pentapetalae</taxon>
        <taxon>rosids</taxon>
        <taxon>fabids</taxon>
        <taxon>Fabales</taxon>
        <taxon>Fabaceae</taxon>
        <taxon>Papilionoideae</taxon>
        <taxon>50 kb inversion clade</taxon>
        <taxon>NPAAA clade</taxon>
        <taxon>indigoferoid/millettioid clade</taxon>
        <taxon>Phaseoleae</taxon>
        <taxon>Vigna</taxon>
    </lineage>
</organism>